<gene>
    <name evidence="2" type="ORF">GCM10008179_08060</name>
</gene>
<dbReference type="AlphaFoldDB" id="A0A9W6MUR5"/>
<dbReference type="InterPro" id="IPR037914">
    <property type="entry name" value="SpoVT-AbrB_sf"/>
</dbReference>
<accession>A0A9W6MUR5</accession>
<dbReference type="InterPro" id="IPR007159">
    <property type="entry name" value="SpoVT-AbrB_dom"/>
</dbReference>
<dbReference type="NCBIfam" id="TIGR02609">
    <property type="entry name" value="doc_partner"/>
    <property type="match status" value="1"/>
</dbReference>
<reference evidence="2" key="2">
    <citation type="submission" date="2023-01" db="EMBL/GenBank/DDBJ databases">
        <authorList>
            <person name="Sun Q."/>
            <person name="Evtushenko L."/>
        </authorList>
    </citation>
    <scope>NUCLEOTIDE SEQUENCE</scope>
    <source>
        <strain evidence="2">VKM B-2347</strain>
    </source>
</reference>
<comment type="caution">
    <text evidence="2">The sequence shown here is derived from an EMBL/GenBank/DDBJ whole genome shotgun (WGS) entry which is preliminary data.</text>
</comment>
<dbReference type="Gene3D" id="2.10.260.10">
    <property type="match status" value="1"/>
</dbReference>
<keyword evidence="3" id="KW-1185">Reference proteome</keyword>
<dbReference type="Pfam" id="PF04014">
    <property type="entry name" value="MazE_antitoxin"/>
    <property type="match status" value="1"/>
</dbReference>
<proteinExistence type="predicted"/>
<reference evidence="2" key="1">
    <citation type="journal article" date="2014" name="Int. J. Syst. Evol. Microbiol.">
        <title>Complete genome sequence of Corynebacterium casei LMG S-19264T (=DSM 44701T), isolated from a smear-ripened cheese.</title>
        <authorList>
            <consortium name="US DOE Joint Genome Institute (JGI-PGF)"/>
            <person name="Walter F."/>
            <person name="Albersmeier A."/>
            <person name="Kalinowski J."/>
            <person name="Ruckert C."/>
        </authorList>
    </citation>
    <scope>NUCLEOTIDE SEQUENCE</scope>
    <source>
        <strain evidence="2">VKM B-2347</strain>
    </source>
</reference>
<dbReference type="GO" id="GO:0003677">
    <property type="term" value="F:DNA binding"/>
    <property type="evidence" value="ECO:0007669"/>
    <property type="project" value="InterPro"/>
</dbReference>
<dbReference type="Proteomes" id="UP001143372">
    <property type="component" value="Unassembled WGS sequence"/>
</dbReference>
<evidence type="ECO:0000259" key="1">
    <source>
        <dbReference type="SMART" id="SM00966"/>
    </source>
</evidence>
<organism evidence="2 3">
    <name type="scientific">Hansschlegelia plantiphila</name>
    <dbReference type="NCBI Taxonomy" id="374655"/>
    <lineage>
        <taxon>Bacteria</taxon>
        <taxon>Pseudomonadati</taxon>
        <taxon>Pseudomonadota</taxon>
        <taxon>Alphaproteobacteria</taxon>
        <taxon>Hyphomicrobiales</taxon>
        <taxon>Methylopilaceae</taxon>
        <taxon>Hansschlegelia</taxon>
    </lineage>
</organism>
<dbReference type="SMART" id="SM00966">
    <property type="entry name" value="SpoVT_AbrB"/>
    <property type="match status" value="1"/>
</dbReference>
<dbReference type="EMBL" id="BSFI01000004">
    <property type="protein sequence ID" value="GLK67168.1"/>
    <property type="molecule type" value="Genomic_DNA"/>
</dbReference>
<protein>
    <submittedName>
        <fullName evidence="2">Transcriptional regulator</fullName>
    </submittedName>
</protein>
<evidence type="ECO:0000313" key="2">
    <source>
        <dbReference type="EMBL" id="GLK67168.1"/>
    </source>
</evidence>
<dbReference type="InterPro" id="IPR013432">
    <property type="entry name" value="Doc_partner"/>
</dbReference>
<sequence length="74" mass="8331">MVALKLSKHGNSTGVVLPKDVLARMKLAAGDTVYLTETQDGYRLTPYAPEFEEQMAVARRIMKTHRDVLRELAK</sequence>
<name>A0A9W6MUR5_9HYPH</name>
<dbReference type="RefSeq" id="WP_271167426.1">
    <property type="nucleotide sequence ID" value="NZ_BSFI01000004.1"/>
</dbReference>
<feature type="domain" description="SpoVT-AbrB" evidence="1">
    <location>
        <begin position="7"/>
        <end position="52"/>
    </location>
</feature>
<evidence type="ECO:0000313" key="3">
    <source>
        <dbReference type="Proteomes" id="UP001143372"/>
    </source>
</evidence>
<dbReference type="SUPFAM" id="SSF89447">
    <property type="entry name" value="AbrB/MazE/MraZ-like"/>
    <property type="match status" value="1"/>
</dbReference>